<sequence length="87" mass="10102">MKMKLIKLLKEVADENNLKLNILDNGVIIIIKEDKAILQIAAVRDVYYIRYMDRNGSYILRKLDKETIEKILNGEVEKTEAIKIPDV</sequence>
<name>D2PKB1_SACI9</name>
<reference evidence="2" key="2">
    <citation type="submission" date="2010-01" db="EMBL/GenBank/DDBJ databases">
        <title>Contemporary genome evolution in thermophilic Archaea.</title>
        <authorList>
            <consortium name="US DOE Joint Genome Institute"/>
            <person name="Reno M.L."/>
            <person name="Held N.L."/>
            <person name="Fields C.J."/>
            <person name="Burke P.V."/>
            <person name="Whitaker R.J."/>
        </authorList>
    </citation>
    <scope>NUCLEOTIDE SEQUENCE [LARGE SCALE GENOMIC DNA]</scope>
    <source>
        <strain evidence="2">L.D.8.5 / Lassen #2</strain>
        <plasmid evidence="2">Plasmid pLD8501</plasmid>
    </source>
</reference>
<accession>D2PKB1</accession>
<proteinExistence type="predicted"/>
<protein>
    <submittedName>
        <fullName evidence="1">Uncharacterized protein</fullName>
    </submittedName>
</protein>
<evidence type="ECO:0000313" key="1">
    <source>
        <dbReference type="EMBL" id="ADB88744.1"/>
    </source>
</evidence>
<dbReference type="KEGG" id="sii:LD85_3154"/>
<dbReference type="AlphaFoldDB" id="D2PKB1"/>
<dbReference type="EMBL" id="CP001732">
    <property type="protein sequence ID" value="ADB88744.1"/>
    <property type="molecule type" value="Genomic_DNA"/>
</dbReference>
<geneLocation type="plasmid" evidence="1 2">
    <name>pLD8501</name>
</geneLocation>
<keyword evidence="1" id="KW-0614">Plasmid</keyword>
<dbReference type="Proteomes" id="UP000001404">
    <property type="component" value="Plasmid pLD8501"/>
</dbReference>
<evidence type="ECO:0000313" key="2">
    <source>
        <dbReference type="Proteomes" id="UP000001404"/>
    </source>
</evidence>
<gene>
    <name evidence="1" type="ORF">LD85_3154</name>
</gene>
<organism evidence="1 2">
    <name type="scientific">Saccharolobus islandicus (strain L.D.8.5 / Lassen #2)</name>
    <name type="common">Sulfolobus islandicus</name>
    <dbReference type="NCBI Taxonomy" id="425944"/>
    <lineage>
        <taxon>Archaea</taxon>
        <taxon>Thermoproteota</taxon>
        <taxon>Thermoprotei</taxon>
        <taxon>Sulfolobales</taxon>
        <taxon>Sulfolobaceae</taxon>
        <taxon>Saccharolobus</taxon>
    </lineage>
</organism>
<dbReference type="HOGENOM" id="CLU_188851_0_0_2"/>
<reference evidence="1 2" key="1">
    <citation type="submission" date="2009-09" db="EMBL/GenBank/DDBJ databases">
        <authorList>
            <consortium name="US DOE Joint Genome Institute"/>
            <person name="Copeland A."/>
            <person name="Lucas S."/>
            <person name="Lapidus A."/>
            <person name="Barry K."/>
            <person name="Glavina del Rio T."/>
            <person name="Dalin E."/>
            <person name="Tice H."/>
            <person name="Pitluck S."/>
            <person name="Bruce D."/>
            <person name="Goodwin L."/>
            <person name="Land M."/>
            <person name="Whitaker R.J."/>
            <person name="Richardson P."/>
        </authorList>
    </citation>
    <scope>NUCLEOTIDE SEQUENCE [LARGE SCALE GENOMIC DNA]</scope>
    <source>
        <strain evidence="2">L.D.8.5 / Lassen #2</strain>
        <plasmid evidence="2">Plasmid pLD8501</plasmid>
    </source>
</reference>